<protein>
    <recommendedName>
        <fullName evidence="2">histidine kinase</fullName>
        <ecNumber evidence="2">2.7.13.3</ecNumber>
    </recommendedName>
</protein>
<feature type="coiled-coil region" evidence="6">
    <location>
        <begin position="7"/>
        <end position="34"/>
    </location>
</feature>
<evidence type="ECO:0000256" key="2">
    <source>
        <dbReference type="ARBA" id="ARBA00012438"/>
    </source>
</evidence>
<evidence type="ECO:0000256" key="1">
    <source>
        <dbReference type="ARBA" id="ARBA00000085"/>
    </source>
</evidence>
<dbReference type="PROSITE" id="PS50043">
    <property type="entry name" value="HTH_LUXR_2"/>
    <property type="match status" value="1"/>
</dbReference>
<dbReference type="InterPro" id="IPR052162">
    <property type="entry name" value="Sensor_kinase/Photoreceptor"/>
</dbReference>
<keyword evidence="6" id="KW-0175">Coiled coil</keyword>
<dbReference type="InterPro" id="IPR000792">
    <property type="entry name" value="Tscrpt_reg_LuxR_C"/>
</dbReference>
<gene>
    <name evidence="10" type="ORF">SAMN02745216_00115</name>
</gene>
<dbReference type="GO" id="GO:0006355">
    <property type="term" value="P:regulation of DNA-templated transcription"/>
    <property type="evidence" value="ECO:0007669"/>
    <property type="project" value="InterPro"/>
</dbReference>
<dbReference type="Gene3D" id="3.30.450.20">
    <property type="entry name" value="PAS domain"/>
    <property type="match status" value="1"/>
</dbReference>
<dbReference type="NCBIfam" id="TIGR00229">
    <property type="entry name" value="sensory_box"/>
    <property type="match status" value="1"/>
</dbReference>
<dbReference type="EC" id="2.7.13.3" evidence="2"/>
<dbReference type="AlphaFoldDB" id="A0A1M6BZY4"/>
<evidence type="ECO:0000256" key="3">
    <source>
        <dbReference type="ARBA" id="ARBA00022553"/>
    </source>
</evidence>
<dbReference type="InterPro" id="IPR035965">
    <property type="entry name" value="PAS-like_dom_sf"/>
</dbReference>
<dbReference type="PANTHER" id="PTHR43304:SF1">
    <property type="entry name" value="PAC DOMAIN-CONTAINING PROTEIN"/>
    <property type="match status" value="1"/>
</dbReference>
<evidence type="ECO:0000259" key="9">
    <source>
        <dbReference type="PROSITE" id="PS50113"/>
    </source>
</evidence>
<dbReference type="SUPFAM" id="SSF55785">
    <property type="entry name" value="PYP-like sensor domain (PAS domain)"/>
    <property type="match status" value="1"/>
</dbReference>
<comment type="catalytic activity">
    <reaction evidence="1">
        <text>ATP + protein L-histidine = ADP + protein N-phospho-L-histidine.</text>
        <dbReference type="EC" id="2.7.13.3"/>
    </reaction>
</comment>
<evidence type="ECO:0000256" key="4">
    <source>
        <dbReference type="ARBA" id="ARBA00022679"/>
    </source>
</evidence>
<dbReference type="RefSeq" id="WP_073471863.1">
    <property type="nucleotide sequence ID" value="NZ_FQZU01000001.1"/>
</dbReference>
<dbReference type="CDD" id="cd00130">
    <property type="entry name" value="PAS"/>
    <property type="match status" value="1"/>
</dbReference>
<reference evidence="11" key="1">
    <citation type="submission" date="2016-11" db="EMBL/GenBank/DDBJ databases">
        <authorList>
            <person name="Varghese N."/>
            <person name="Submissions S."/>
        </authorList>
    </citation>
    <scope>NUCLEOTIDE SEQUENCE [LARGE SCALE GENOMIC DNA]</scope>
    <source>
        <strain evidence="11">DSM 16219</strain>
    </source>
</reference>
<proteinExistence type="predicted"/>
<feature type="domain" description="PAC" evidence="9">
    <location>
        <begin position="115"/>
        <end position="167"/>
    </location>
</feature>
<dbReference type="GO" id="GO:0003677">
    <property type="term" value="F:DNA binding"/>
    <property type="evidence" value="ECO:0007669"/>
    <property type="project" value="InterPro"/>
</dbReference>
<dbReference type="InterPro" id="IPR016032">
    <property type="entry name" value="Sig_transdc_resp-reg_C-effctor"/>
</dbReference>
<keyword evidence="11" id="KW-1185">Reference proteome</keyword>
<dbReference type="Pfam" id="PF00989">
    <property type="entry name" value="PAS"/>
    <property type="match status" value="1"/>
</dbReference>
<dbReference type="GO" id="GO:0004673">
    <property type="term" value="F:protein histidine kinase activity"/>
    <property type="evidence" value="ECO:0007669"/>
    <property type="project" value="UniProtKB-EC"/>
</dbReference>
<dbReference type="SMART" id="SM00421">
    <property type="entry name" value="HTH_LUXR"/>
    <property type="match status" value="1"/>
</dbReference>
<dbReference type="InterPro" id="IPR000014">
    <property type="entry name" value="PAS"/>
</dbReference>
<keyword evidence="5" id="KW-0418">Kinase</keyword>
<evidence type="ECO:0000313" key="10">
    <source>
        <dbReference type="EMBL" id="SHI54379.1"/>
    </source>
</evidence>
<name>A0A1M6BZY4_9BACT</name>
<dbReference type="Gene3D" id="1.10.10.10">
    <property type="entry name" value="Winged helix-like DNA-binding domain superfamily/Winged helix DNA-binding domain"/>
    <property type="match status" value="1"/>
</dbReference>
<feature type="domain" description="PAS" evidence="8">
    <location>
        <begin position="34"/>
        <end position="77"/>
    </location>
</feature>
<dbReference type="InterPro" id="IPR036388">
    <property type="entry name" value="WH-like_DNA-bd_sf"/>
</dbReference>
<keyword evidence="3" id="KW-0597">Phosphoprotein</keyword>
<dbReference type="Proteomes" id="UP000183994">
    <property type="component" value="Unassembled WGS sequence"/>
</dbReference>
<evidence type="ECO:0000256" key="5">
    <source>
        <dbReference type="ARBA" id="ARBA00022777"/>
    </source>
</evidence>
<dbReference type="InterPro" id="IPR001610">
    <property type="entry name" value="PAC"/>
</dbReference>
<dbReference type="InterPro" id="IPR013767">
    <property type="entry name" value="PAS_fold"/>
</dbReference>
<dbReference type="EMBL" id="FQZU01000001">
    <property type="protein sequence ID" value="SHI54379.1"/>
    <property type="molecule type" value="Genomic_DNA"/>
</dbReference>
<dbReference type="SUPFAM" id="SSF46894">
    <property type="entry name" value="C-terminal effector domain of the bipartite response regulators"/>
    <property type="match status" value="1"/>
</dbReference>
<keyword evidence="4" id="KW-0808">Transferase</keyword>
<dbReference type="PROSITE" id="PS50113">
    <property type="entry name" value="PAC"/>
    <property type="match status" value="1"/>
</dbReference>
<sequence>MKHRETEEQLSARIKELEAEIARYEIANKGLAAVEKHYRTLVEKTTDVSWKCDLELRMAYVSPSLANFTGFTPGEAIALLPKDMFTGRSLNVVTENFGALLEYSRSEKPEGRESVSFEAEVKCKDGSVKWAEVTGAVLRDKTGKALGLHGMYRDITHRKNSEQALEEKDQSLSVQTRRLEEINEKLKKASLIAGNAVPMLQQYLRLTLESMALPYLDRLLDACQDVEQTALVSVLRSNMAALLSHVSGHVQDPMPELTSKELEVAWLVRNGETSQAIAEAMNISKRSVDFYRGKLRKKFGLEGPGESLMDRLAYAALPTRTSSGLPD</sequence>
<accession>A0A1M6BZY4</accession>
<dbReference type="SMART" id="SM00086">
    <property type="entry name" value="PAC"/>
    <property type="match status" value="1"/>
</dbReference>
<dbReference type="PRINTS" id="PR00038">
    <property type="entry name" value="HTHLUXR"/>
</dbReference>
<dbReference type="InterPro" id="IPR000700">
    <property type="entry name" value="PAS-assoc_C"/>
</dbReference>
<dbReference type="OrthoDB" id="5411920at2"/>
<feature type="domain" description="HTH luxR-type" evidence="7">
    <location>
        <begin position="250"/>
        <end position="319"/>
    </location>
</feature>
<evidence type="ECO:0000259" key="8">
    <source>
        <dbReference type="PROSITE" id="PS50112"/>
    </source>
</evidence>
<dbReference type="PANTHER" id="PTHR43304">
    <property type="entry name" value="PHYTOCHROME-LIKE PROTEIN CPH1"/>
    <property type="match status" value="1"/>
</dbReference>
<evidence type="ECO:0000259" key="7">
    <source>
        <dbReference type="PROSITE" id="PS50043"/>
    </source>
</evidence>
<dbReference type="STRING" id="1121393.SAMN02745216_00115"/>
<evidence type="ECO:0000256" key="6">
    <source>
        <dbReference type="SAM" id="Coils"/>
    </source>
</evidence>
<dbReference type="SMART" id="SM00091">
    <property type="entry name" value="PAS"/>
    <property type="match status" value="1"/>
</dbReference>
<dbReference type="PROSITE" id="PS50112">
    <property type="entry name" value="PAS"/>
    <property type="match status" value="1"/>
</dbReference>
<evidence type="ECO:0000313" key="11">
    <source>
        <dbReference type="Proteomes" id="UP000183994"/>
    </source>
</evidence>
<dbReference type="Pfam" id="PF00196">
    <property type="entry name" value="GerE"/>
    <property type="match status" value="1"/>
</dbReference>
<organism evidence="10 11">
    <name type="scientific">Desulfatibacillum alkenivorans DSM 16219</name>
    <dbReference type="NCBI Taxonomy" id="1121393"/>
    <lineage>
        <taxon>Bacteria</taxon>
        <taxon>Pseudomonadati</taxon>
        <taxon>Thermodesulfobacteriota</taxon>
        <taxon>Desulfobacteria</taxon>
        <taxon>Desulfobacterales</taxon>
        <taxon>Desulfatibacillaceae</taxon>
        <taxon>Desulfatibacillum</taxon>
    </lineage>
</organism>